<evidence type="ECO:0000256" key="1">
    <source>
        <dbReference type="SAM" id="MobiDB-lite"/>
    </source>
</evidence>
<evidence type="ECO:0000313" key="2">
    <source>
        <dbReference type="EMBL" id="GER55728.1"/>
    </source>
</evidence>
<protein>
    <submittedName>
        <fullName evidence="2">Arabinose 5-phosphate isomerase GutQ</fullName>
    </submittedName>
</protein>
<keyword evidence="3" id="KW-1185">Reference proteome</keyword>
<accession>A0A5A7RE50</accession>
<dbReference type="GO" id="GO:0016853">
    <property type="term" value="F:isomerase activity"/>
    <property type="evidence" value="ECO:0007669"/>
    <property type="project" value="UniProtKB-KW"/>
</dbReference>
<organism evidence="2 3">
    <name type="scientific">Striga asiatica</name>
    <name type="common">Asiatic witchweed</name>
    <name type="synonym">Buchnera asiatica</name>
    <dbReference type="NCBI Taxonomy" id="4170"/>
    <lineage>
        <taxon>Eukaryota</taxon>
        <taxon>Viridiplantae</taxon>
        <taxon>Streptophyta</taxon>
        <taxon>Embryophyta</taxon>
        <taxon>Tracheophyta</taxon>
        <taxon>Spermatophyta</taxon>
        <taxon>Magnoliopsida</taxon>
        <taxon>eudicotyledons</taxon>
        <taxon>Gunneridae</taxon>
        <taxon>Pentapetalae</taxon>
        <taxon>asterids</taxon>
        <taxon>lamiids</taxon>
        <taxon>Lamiales</taxon>
        <taxon>Orobanchaceae</taxon>
        <taxon>Buchnereae</taxon>
        <taxon>Striga</taxon>
    </lineage>
</organism>
<name>A0A5A7RE50_STRAF</name>
<keyword evidence="2" id="KW-0413">Isomerase</keyword>
<feature type="region of interest" description="Disordered" evidence="1">
    <location>
        <begin position="74"/>
        <end position="93"/>
    </location>
</feature>
<evidence type="ECO:0000313" key="3">
    <source>
        <dbReference type="Proteomes" id="UP000325081"/>
    </source>
</evidence>
<gene>
    <name evidence="2" type="ORF">STAS_33415</name>
</gene>
<comment type="caution">
    <text evidence="2">The sequence shown here is derived from an EMBL/GenBank/DDBJ whole genome shotgun (WGS) entry which is preliminary data.</text>
</comment>
<dbReference type="EMBL" id="BKCP01012181">
    <property type="protein sequence ID" value="GER55728.1"/>
    <property type="molecule type" value="Genomic_DNA"/>
</dbReference>
<feature type="region of interest" description="Disordered" evidence="1">
    <location>
        <begin position="28"/>
        <end position="66"/>
    </location>
</feature>
<dbReference type="Proteomes" id="UP000325081">
    <property type="component" value="Unassembled WGS sequence"/>
</dbReference>
<feature type="compositionally biased region" description="Acidic residues" evidence="1">
    <location>
        <begin position="34"/>
        <end position="46"/>
    </location>
</feature>
<reference evidence="3" key="1">
    <citation type="journal article" date="2019" name="Curr. Biol.">
        <title>Genome Sequence of Striga asiatica Provides Insight into the Evolution of Plant Parasitism.</title>
        <authorList>
            <person name="Yoshida S."/>
            <person name="Kim S."/>
            <person name="Wafula E.K."/>
            <person name="Tanskanen J."/>
            <person name="Kim Y.M."/>
            <person name="Honaas L."/>
            <person name="Yang Z."/>
            <person name="Spallek T."/>
            <person name="Conn C.E."/>
            <person name="Ichihashi Y."/>
            <person name="Cheong K."/>
            <person name="Cui S."/>
            <person name="Der J.P."/>
            <person name="Gundlach H."/>
            <person name="Jiao Y."/>
            <person name="Hori C."/>
            <person name="Ishida J.K."/>
            <person name="Kasahara H."/>
            <person name="Kiba T."/>
            <person name="Kim M.S."/>
            <person name="Koo N."/>
            <person name="Laohavisit A."/>
            <person name="Lee Y.H."/>
            <person name="Lumba S."/>
            <person name="McCourt P."/>
            <person name="Mortimer J.C."/>
            <person name="Mutuku J.M."/>
            <person name="Nomura T."/>
            <person name="Sasaki-Sekimoto Y."/>
            <person name="Seto Y."/>
            <person name="Wang Y."/>
            <person name="Wakatake T."/>
            <person name="Sakakibara H."/>
            <person name="Demura T."/>
            <person name="Yamaguchi S."/>
            <person name="Yoneyama K."/>
            <person name="Manabe R.I."/>
            <person name="Nelson D.C."/>
            <person name="Schulman A.H."/>
            <person name="Timko M.P."/>
            <person name="dePamphilis C.W."/>
            <person name="Choi D."/>
            <person name="Shirasu K."/>
        </authorList>
    </citation>
    <scope>NUCLEOTIDE SEQUENCE [LARGE SCALE GENOMIC DNA]</scope>
    <source>
        <strain evidence="3">cv. UVA1</strain>
    </source>
</reference>
<dbReference type="AlphaFoldDB" id="A0A5A7RE50"/>
<proteinExistence type="predicted"/>
<sequence length="154" mass="16661">MREKLRQGENKVILGDFGDCRILAESVENRVDVEPEDGGEEEENDGFEVGLGENGPTAGPEGLAADWVHAGAETLHDGKSGDVGETDGEGTAGEFGFVHVAQEKHGDYGLGEVKHCGYKHTWPGLNCSRIRGIKECVSCVRGCMPTYKQPYQRP</sequence>